<evidence type="ECO:0000313" key="1">
    <source>
        <dbReference type="EMBL" id="GIX97547.1"/>
    </source>
</evidence>
<dbReference type="AlphaFoldDB" id="A0AAV4PJ60"/>
<proteinExistence type="predicted"/>
<keyword evidence="2" id="KW-1185">Reference proteome</keyword>
<comment type="caution">
    <text evidence="1">The sequence shown here is derived from an EMBL/GenBank/DDBJ whole genome shotgun (WGS) entry which is preliminary data.</text>
</comment>
<dbReference type="EMBL" id="BPLQ01003044">
    <property type="protein sequence ID" value="GIX97547.1"/>
    <property type="molecule type" value="Genomic_DNA"/>
</dbReference>
<keyword evidence="1" id="KW-0695">RNA-directed DNA polymerase</keyword>
<dbReference type="PANTHER" id="PTHR19446">
    <property type="entry name" value="REVERSE TRANSCRIPTASES"/>
    <property type="match status" value="1"/>
</dbReference>
<accession>A0AAV4PJ60</accession>
<reference evidence="1 2" key="1">
    <citation type="submission" date="2021-06" db="EMBL/GenBank/DDBJ databases">
        <title>Caerostris darwini draft genome.</title>
        <authorList>
            <person name="Kono N."/>
            <person name="Arakawa K."/>
        </authorList>
    </citation>
    <scope>NUCLEOTIDE SEQUENCE [LARGE SCALE GENOMIC DNA]</scope>
</reference>
<name>A0AAV4PJ60_9ARAC</name>
<gene>
    <name evidence="1" type="primary">RTase</name>
    <name evidence="1" type="ORF">CDAR_517651</name>
</gene>
<dbReference type="Proteomes" id="UP001054837">
    <property type="component" value="Unassembled WGS sequence"/>
</dbReference>
<dbReference type="GO" id="GO:0003964">
    <property type="term" value="F:RNA-directed DNA polymerase activity"/>
    <property type="evidence" value="ECO:0007669"/>
    <property type="project" value="UniProtKB-KW"/>
</dbReference>
<protein>
    <submittedName>
        <fullName evidence="1">Probable RNA-directed DNA polymerase from transposon BS</fullName>
    </submittedName>
</protein>
<keyword evidence="1" id="KW-0548">Nucleotidyltransferase</keyword>
<keyword evidence="1" id="KW-0808">Transferase</keyword>
<organism evidence="1 2">
    <name type="scientific">Caerostris darwini</name>
    <dbReference type="NCBI Taxonomy" id="1538125"/>
    <lineage>
        <taxon>Eukaryota</taxon>
        <taxon>Metazoa</taxon>
        <taxon>Ecdysozoa</taxon>
        <taxon>Arthropoda</taxon>
        <taxon>Chelicerata</taxon>
        <taxon>Arachnida</taxon>
        <taxon>Araneae</taxon>
        <taxon>Araneomorphae</taxon>
        <taxon>Entelegynae</taxon>
        <taxon>Araneoidea</taxon>
        <taxon>Araneidae</taxon>
        <taxon>Caerostris</taxon>
    </lineage>
</organism>
<sequence>MKPNKSPGPDGIPGELVKELFYANKVCFTALLNRLLELGVFPKEWKRANIVFIPKENKDLSVPAHYRPICLLSSWGKIFDKLISNRITYYLEADNFLNPRQYGFRKRKSTIAAIQNIKSFVEQAALDKKNGLPYFTGH</sequence>
<evidence type="ECO:0000313" key="2">
    <source>
        <dbReference type="Proteomes" id="UP001054837"/>
    </source>
</evidence>